<dbReference type="Proteomes" id="UP001172102">
    <property type="component" value="Unassembled WGS sequence"/>
</dbReference>
<keyword evidence="3" id="KW-1185">Reference proteome</keyword>
<dbReference type="AlphaFoldDB" id="A0AA40DY61"/>
<name>A0AA40DY61_9PEZI</name>
<dbReference type="EMBL" id="JAUKUA010000003">
    <property type="protein sequence ID" value="KAK0720799.1"/>
    <property type="molecule type" value="Genomic_DNA"/>
</dbReference>
<accession>A0AA40DY61</accession>
<organism evidence="2 3">
    <name type="scientific">Lasiosphaeris hirsuta</name>
    <dbReference type="NCBI Taxonomy" id="260670"/>
    <lineage>
        <taxon>Eukaryota</taxon>
        <taxon>Fungi</taxon>
        <taxon>Dikarya</taxon>
        <taxon>Ascomycota</taxon>
        <taxon>Pezizomycotina</taxon>
        <taxon>Sordariomycetes</taxon>
        <taxon>Sordariomycetidae</taxon>
        <taxon>Sordariales</taxon>
        <taxon>Lasiosphaeriaceae</taxon>
        <taxon>Lasiosphaeris</taxon>
    </lineage>
</organism>
<proteinExistence type="predicted"/>
<evidence type="ECO:0000256" key="1">
    <source>
        <dbReference type="SAM" id="MobiDB-lite"/>
    </source>
</evidence>
<reference evidence="2" key="1">
    <citation type="submission" date="2023-06" db="EMBL/GenBank/DDBJ databases">
        <title>Genome-scale phylogeny and comparative genomics of the fungal order Sordariales.</title>
        <authorList>
            <consortium name="Lawrence Berkeley National Laboratory"/>
            <person name="Hensen N."/>
            <person name="Bonometti L."/>
            <person name="Westerberg I."/>
            <person name="Brannstrom I.O."/>
            <person name="Guillou S."/>
            <person name="Cros-Aarteil S."/>
            <person name="Calhoun S."/>
            <person name="Haridas S."/>
            <person name="Kuo A."/>
            <person name="Mondo S."/>
            <person name="Pangilinan J."/>
            <person name="Riley R."/>
            <person name="Labutti K."/>
            <person name="Andreopoulos B."/>
            <person name="Lipzen A."/>
            <person name="Chen C."/>
            <person name="Yanf M."/>
            <person name="Daum C."/>
            <person name="Ng V."/>
            <person name="Clum A."/>
            <person name="Steindorff A."/>
            <person name="Ohm R."/>
            <person name="Martin F."/>
            <person name="Silar P."/>
            <person name="Natvig D."/>
            <person name="Lalanne C."/>
            <person name="Gautier V."/>
            <person name="Ament-Velasquez S.L."/>
            <person name="Kruys A."/>
            <person name="Hutchinson M.I."/>
            <person name="Powell A.J."/>
            <person name="Barry K."/>
            <person name="Miller A.N."/>
            <person name="Grigoriev I.V."/>
            <person name="Debuchy R."/>
            <person name="Gladieux P."/>
            <person name="Thoren M.H."/>
            <person name="Johannesson H."/>
        </authorList>
    </citation>
    <scope>NUCLEOTIDE SEQUENCE</scope>
    <source>
        <strain evidence="2">SMH4607-1</strain>
    </source>
</reference>
<sequence length="214" mass="23004">MLPSCWLSCVDSSSSEAKPLSFDLSGRSRHAEAGGHVRKRLNMAAGRSNKESKKGLPEVPPARASSASTHSLTWPFTHSPKFWGIRKHYVCVASSQPPGGISAHQTVKRWRGDTVQFRWHSGCGSGWDVDLTQGSPLVLLTPHSSRGSRVQAPSSLYPRRPLWLGLENNGGALQLGVASVPVLRVGGITRAMCEFAGLPLDLGSPPPQTLLELP</sequence>
<evidence type="ECO:0000313" key="3">
    <source>
        <dbReference type="Proteomes" id="UP001172102"/>
    </source>
</evidence>
<comment type="caution">
    <text evidence="2">The sequence shown here is derived from an EMBL/GenBank/DDBJ whole genome shotgun (WGS) entry which is preliminary data.</text>
</comment>
<protein>
    <submittedName>
        <fullName evidence="2">Uncharacterized protein</fullName>
    </submittedName>
</protein>
<evidence type="ECO:0000313" key="2">
    <source>
        <dbReference type="EMBL" id="KAK0720799.1"/>
    </source>
</evidence>
<feature type="region of interest" description="Disordered" evidence="1">
    <location>
        <begin position="42"/>
        <end position="70"/>
    </location>
</feature>
<gene>
    <name evidence="2" type="ORF">B0H67DRAFT_203243</name>
</gene>